<dbReference type="RefSeq" id="WP_344387145.1">
    <property type="nucleotide sequence ID" value="NZ_BAAASJ010000004.1"/>
</dbReference>
<sequence length="99" mass="11151">MIDRLEKGWRPGWVKGQGYIDPSAGVEERCIFKHFAAECIKNRTGIEERYRQDCVRELETCLNPRFGNCDIRSTEHLSKATVGAEDLLAPSGAGRGERP</sequence>
<protein>
    <submittedName>
        <fullName evidence="1">Uncharacterized protein</fullName>
    </submittedName>
</protein>
<comment type="caution">
    <text evidence="1">The sequence shown here is derived from an EMBL/GenBank/DDBJ whole genome shotgun (WGS) entry which is preliminary data.</text>
</comment>
<gene>
    <name evidence="1" type="ORF">GCM10010307_05010</name>
</gene>
<accession>A0ABN3QAP0</accession>
<reference evidence="1 2" key="1">
    <citation type="journal article" date="2019" name="Int. J. Syst. Evol. Microbiol.">
        <title>The Global Catalogue of Microorganisms (GCM) 10K type strain sequencing project: providing services to taxonomists for standard genome sequencing and annotation.</title>
        <authorList>
            <consortium name="The Broad Institute Genomics Platform"/>
            <consortium name="The Broad Institute Genome Sequencing Center for Infectious Disease"/>
            <person name="Wu L."/>
            <person name="Ma J."/>
        </authorList>
    </citation>
    <scope>NUCLEOTIDE SEQUENCE [LARGE SCALE GENOMIC DNA]</scope>
    <source>
        <strain evidence="1 2">JCM 4524</strain>
    </source>
</reference>
<dbReference type="EMBL" id="BAAASJ010000004">
    <property type="protein sequence ID" value="GAA2621235.1"/>
    <property type="molecule type" value="Genomic_DNA"/>
</dbReference>
<evidence type="ECO:0000313" key="2">
    <source>
        <dbReference type="Proteomes" id="UP001500151"/>
    </source>
</evidence>
<dbReference type="Proteomes" id="UP001500151">
    <property type="component" value="Unassembled WGS sequence"/>
</dbReference>
<proteinExistence type="predicted"/>
<name>A0ABN3QAP0_9ACTN</name>
<keyword evidence="2" id="KW-1185">Reference proteome</keyword>
<evidence type="ECO:0000313" key="1">
    <source>
        <dbReference type="EMBL" id="GAA2621235.1"/>
    </source>
</evidence>
<organism evidence="1 2">
    <name type="scientific">Streptomyces vastus</name>
    <dbReference type="NCBI Taxonomy" id="285451"/>
    <lineage>
        <taxon>Bacteria</taxon>
        <taxon>Bacillati</taxon>
        <taxon>Actinomycetota</taxon>
        <taxon>Actinomycetes</taxon>
        <taxon>Kitasatosporales</taxon>
        <taxon>Streptomycetaceae</taxon>
        <taxon>Streptomyces</taxon>
    </lineage>
</organism>